<dbReference type="RefSeq" id="WP_132963181.1">
    <property type="nucleotide sequence ID" value="NZ_DAIPFN010000014.1"/>
</dbReference>
<dbReference type="EMBL" id="SMAH01000013">
    <property type="protein sequence ID" value="TCS96090.1"/>
    <property type="molecule type" value="Genomic_DNA"/>
</dbReference>
<comment type="caution">
    <text evidence="3">The sequence shown here is derived from an EMBL/GenBank/DDBJ whole genome shotgun (WGS) entry which is preliminary data.</text>
</comment>
<accession>A0A4R3LAB0</accession>
<dbReference type="Pfam" id="PF09834">
    <property type="entry name" value="DUF2061"/>
    <property type="match status" value="1"/>
</dbReference>
<dbReference type="OrthoDB" id="9133582at2"/>
<evidence type="ECO:0000256" key="1">
    <source>
        <dbReference type="SAM" id="Phobius"/>
    </source>
</evidence>
<feature type="transmembrane region" description="Helical" evidence="1">
    <location>
        <begin position="21"/>
        <end position="43"/>
    </location>
</feature>
<proteinExistence type="predicted"/>
<dbReference type="AlphaFoldDB" id="A0A4R3LAB0"/>
<dbReference type="Proteomes" id="UP000295536">
    <property type="component" value="Unassembled WGS sequence"/>
</dbReference>
<sequence>MARLRRIAHTHRLALLKTATYYVMHITVAMAVAYAVTGSWVAALTLSLLEPSVQAVAYFFHERAWARWQQRRPAVTATPNQTPIPAPMPG</sequence>
<keyword evidence="6" id="KW-1185">Reference proteome</keyword>
<keyword evidence="1" id="KW-0472">Membrane</keyword>
<keyword evidence="1" id="KW-1133">Transmembrane helix</keyword>
<evidence type="ECO:0000313" key="3">
    <source>
        <dbReference type="EMBL" id="TCS96090.1"/>
    </source>
</evidence>
<evidence type="ECO:0000313" key="6">
    <source>
        <dbReference type="Proteomes" id="UP000315577"/>
    </source>
</evidence>
<evidence type="ECO:0000259" key="2">
    <source>
        <dbReference type="Pfam" id="PF09834"/>
    </source>
</evidence>
<keyword evidence="1" id="KW-0812">Transmembrane</keyword>
<organism evidence="3 5">
    <name type="scientific">Tepidimonas ignava</name>
    <dbReference type="NCBI Taxonomy" id="114249"/>
    <lineage>
        <taxon>Bacteria</taxon>
        <taxon>Pseudomonadati</taxon>
        <taxon>Pseudomonadota</taxon>
        <taxon>Betaproteobacteria</taxon>
        <taxon>Burkholderiales</taxon>
        <taxon>Tepidimonas</taxon>
    </lineage>
</organism>
<dbReference type="EMBL" id="VJNC01000011">
    <property type="protein sequence ID" value="TSE21110.1"/>
    <property type="molecule type" value="Genomic_DNA"/>
</dbReference>
<reference evidence="4 6" key="2">
    <citation type="submission" date="2019-07" db="EMBL/GenBank/DDBJ databases">
        <title>Tepidimonas ignava SPS-1037 draft genome.</title>
        <authorList>
            <person name="Da Costa M.S."/>
            <person name="Froufe H.J.C."/>
            <person name="Egas C."/>
            <person name="Albuquerque L."/>
        </authorList>
    </citation>
    <scope>NUCLEOTIDE SEQUENCE [LARGE SCALE GENOMIC DNA]</scope>
    <source>
        <strain evidence="4 6">SPS-1037</strain>
    </source>
</reference>
<gene>
    <name evidence="3" type="ORF">EDC36_11347</name>
    <name evidence="4" type="ORF">Tigna_01747</name>
</gene>
<dbReference type="InterPro" id="IPR018638">
    <property type="entry name" value="DUF2061_membrane"/>
</dbReference>
<evidence type="ECO:0000313" key="5">
    <source>
        <dbReference type="Proteomes" id="UP000295536"/>
    </source>
</evidence>
<protein>
    <submittedName>
        <fullName evidence="3">Putative membrane protein</fullName>
    </submittedName>
</protein>
<evidence type="ECO:0000313" key="4">
    <source>
        <dbReference type="EMBL" id="TSE21110.1"/>
    </source>
</evidence>
<dbReference type="Proteomes" id="UP000315577">
    <property type="component" value="Unassembled WGS sequence"/>
</dbReference>
<feature type="domain" description="DUF2061" evidence="2">
    <location>
        <begin position="15"/>
        <end position="66"/>
    </location>
</feature>
<name>A0A4R3LAB0_9BURK</name>
<reference evidence="3 5" key="1">
    <citation type="submission" date="2019-03" db="EMBL/GenBank/DDBJ databases">
        <title>Genomic Encyclopedia of Type Strains, Phase IV (KMG-IV): sequencing the most valuable type-strain genomes for metagenomic binning, comparative biology and taxonomic classification.</title>
        <authorList>
            <person name="Goeker M."/>
        </authorList>
    </citation>
    <scope>NUCLEOTIDE SEQUENCE [LARGE SCALE GENOMIC DNA]</scope>
    <source>
        <strain evidence="3 5">DSM 12034</strain>
    </source>
</reference>